<feature type="region of interest" description="Disordered" evidence="1">
    <location>
        <begin position="531"/>
        <end position="571"/>
    </location>
</feature>
<reference evidence="3" key="2">
    <citation type="submission" date="2022-01" db="EMBL/GenBank/DDBJ databases">
        <authorList>
            <person name="Yamashiro T."/>
            <person name="Shiraishi A."/>
            <person name="Satake H."/>
            <person name="Nakayama K."/>
        </authorList>
    </citation>
    <scope>NUCLEOTIDE SEQUENCE</scope>
</reference>
<protein>
    <submittedName>
        <fullName evidence="3">Retrovirus-related pol polyprotein from transposon TNT 1-94</fullName>
    </submittedName>
</protein>
<organism evidence="3 4">
    <name type="scientific">Tanacetum coccineum</name>
    <dbReference type="NCBI Taxonomy" id="301880"/>
    <lineage>
        <taxon>Eukaryota</taxon>
        <taxon>Viridiplantae</taxon>
        <taxon>Streptophyta</taxon>
        <taxon>Embryophyta</taxon>
        <taxon>Tracheophyta</taxon>
        <taxon>Spermatophyta</taxon>
        <taxon>Magnoliopsida</taxon>
        <taxon>eudicotyledons</taxon>
        <taxon>Gunneridae</taxon>
        <taxon>Pentapetalae</taxon>
        <taxon>asterids</taxon>
        <taxon>campanulids</taxon>
        <taxon>Asterales</taxon>
        <taxon>Asteraceae</taxon>
        <taxon>Asteroideae</taxon>
        <taxon>Anthemideae</taxon>
        <taxon>Anthemidinae</taxon>
        <taxon>Tanacetum</taxon>
    </lineage>
</organism>
<sequence>MLKTRLFRMSRLAAKGYIQEDGINFEESFAPMDVKTAFLNGPLKEEVFVSQPDGFVDPDFPNHVYRLKKALYGLKQAPRSWYDKISSFLIEHHFTKDEVLSWFSCSTIPRGILISQSQYTLEILWKHGMDGCDSIITPMTTARIDADLKGTPTDQTKYRSMIGGLMNLTASRLDIDFATFVCARYQARPTEKHLKEVKRIFHYLKQTINMGLWYSKDSRFELIAYSDADHAGCHDGCKSTSGGIQFPGDKLVGWSSKKQDCIAMLTVEAEYVSLSACCAQVIWIRMQLLDYGYHYTKIPMYCDSKSAISISCNPVQHSHTKHINIRYHFIKEHVEKGTIELTLSGRNTILLICLLKPFPKKESTSSDDKMYVKSTSLCTLTVKQVPNANETIRFMVDKEEIIYTVDIFRSTLKLPVETPEQPFIPPATLEYIQPFLKIVGYQGFVGKKKNVIQYPRFTKLIIADIMEKFASIPKRLEEDYHSIKDDTSLVSVYTTGNVTTRGMLITDDLLTNAIRDTQAYKDFEEEFIRTKKRKGTPAAGETSSPRKYLKIRFKQQKPSTTTPLPASNDRERDEIHKVTQLSLAIQKPAKAFEEQENVVAVEQHMLHESIEKLVDGNEESTANEFADTVLVNVKDSDDRLEPESHKEKPENIDDVEKKHDKKDDDDDDDHTANAIIRTRRTSRLTASVSPTPATSPQDPSKPTSRRCKILPRSIAKMSRRCGQLRKHMHNTFVTNGYFQDKMEEMNETLHDKVLELTVSTTNDLVKEALPRMINDVVKQDIKSSQVVVPALIL</sequence>
<dbReference type="Pfam" id="PF07727">
    <property type="entry name" value="RVT_2"/>
    <property type="match status" value="1"/>
</dbReference>
<dbReference type="PANTHER" id="PTHR11439">
    <property type="entry name" value="GAG-POL-RELATED RETROTRANSPOSON"/>
    <property type="match status" value="1"/>
</dbReference>
<feature type="compositionally biased region" description="Polar residues" evidence="1">
    <location>
        <begin position="556"/>
        <end position="565"/>
    </location>
</feature>
<dbReference type="InterPro" id="IPR043502">
    <property type="entry name" value="DNA/RNA_pol_sf"/>
</dbReference>
<evidence type="ECO:0000256" key="1">
    <source>
        <dbReference type="SAM" id="MobiDB-lite"/>
    </source>
</evidence>
<dbReference type="InterPro" id="IPR013103">
    <property type="entry name" value="RVT_2"/>
</dbReference>
<feature type="compositionally biased region" description="Basic and acidic residues" evidence="1">
    <location>
        <begin position="634"/>
        <end position="662"/>
    </location>
</feature>
<accession>A0ABQ4YIW6</accession>
<dbReference type="CDD" id="cd09272">
    <property type="entry name" value="RNase_HI_RT_Ty1"/>
    <property type="match status" value="1"/>
</dbReference>
<keyword evidence="4" id="KW-1185">Reference proteome</keyword>
<proteinExistence type="predicted"/>
<evidence type="ECO:0000313" key="4">
    <source>
        <dbReference type="Proteomes" id="UP001151760"/>
    </source>
</evidence>
<dbReference type="SUPFAM" id="SSF56672">
    <property type="entry name" value="DNA/RNA polymerases"/>
    <property type="match status" value="1"/>
</dbReference>
<feature type="compositionally biased region" description="Polar residues" evidence="1">
    <location>
        <begin position="683"/>
        <end position="702"/>
    </location>
</feature>
<dbReference type="PANTHER" id="PTHR11439:SF495">
    <property type="entry name" value="REVERSE TRANSCRIPTASE, RNA-DEPENDENT DNA POLYMERASE-RELATED"/>
    <property type="match status" value="1"/>
</dbReference>
<comment type="caution">
    <text evidence="3">The sequence shown here is derived from an EMBL/GenBank/DDBJ whole genome shotgun (WGS) entry which is preliminary data.</text>
</comment>
<reference evidence="3" key="1">
    <citation type="journal article" date="2022" name="Int. J. Mol. Sci.">
        <title>Draft Genome of Tanacetum Coccineum: Genomic Comparison of Closely Related Tanacetum-Family Plants.</title>
        <authorList>
            <person name="Yamashiro T."/>
            <person name="Shiraishi A."/>
            <person name="Nakayama K."/>
            <person name="Satake H."/>
        </authorList>
    </citation>
    <scope>NUCLEOTIDE SEQUENCE</scope>
</reference>
<name>A0ABQ4YIW6_9ASTR</name>
<evidence type="ECO:0000313" key="3">
    <source>
        <dbReference type="EMBL" id="GJS77381.1"/>
    </source>
</evidence>
<feature type="region of interest" description="Disordered" evidence="1">
    <location>
        <begin position="624"/>
        <end position="706"/>
    </location>
</feature>
<dbReference type="EMBL" id="BQNB010010443">
    <property type="protein sequence ID" value="GJS77381.1"/>
    <property type="molecule type" value="Genomic_DNA"/>
</dbReference>
<gene>
    <name evidence="3" type="ORF">Tco_0727262</name>
</gene>
<feature type="domain" description="Reverse transcriptase Ty1/copia-type" evidence="2">
    <location>
        <begin position="32"/>
        <end position="101"/>
    </location>
</feature>
<evidence type="ECO:0000259" key="2">
    <source>
        <dbReference type="Pfam" id="PF07727"/>
    </source>
</evidence>
<dbReference type="Proteomes" id="UP001151760">
    <property type="component" value="Unassembled WGS sequence"/>
</dbReference>